<dbReference type="Gene3D" id="1.20.1050.10">
    <property type="match status" value="1"/>
</dbReference>
<dbReference type="GO" id="GO:0004364">
    <property type="term" value="F:glutathione transferase activity"/>
    <property type="evidence" value="ECO:0007669"/>
    <property type="project" value="TreeGrafter"/>
</dbReference>
<reference evidence="2" key="1">
    <citation type="submission" date="2021-01" db="EMBL/GenBank/DDBJ databases">
        <authorList>
            <person name="Corre E."/>
            <person name="Pelletier E."/>
            <person name="Niang G."/>
            <person name="Scheremetjew M."/>
            <person name="Finn R."/>
            <person name="Kale V."/>
            <person name="Holt S."/>
            <person name="Cochrane G."/>
            <person name="Meng A."/>
            <person name="Brown T."/>
            <person name="Cohen L."/>
        </authorList>
    </citation>
    <scope>NUCLEOTIDE SEQUENCE</scope>
    <source>
        <strain evidence="2">RCC733</strain>
    </source>
</reference>
<evidence type="ECO:0000259" key="1">
    <source>
        <dbReference type="PROSITE" id="PS50404"/>
    </source>
</evidence>
<dbReference type="Pfam" id="PF14497">
    <property type="entry name" value="GST_C_3"/>
    <property type="match status" value="1"/>
</dbReference>
<name>A0A7S2BIA9_9CHLO</name>
<dbReference type="InterPro" id="IPR004046">
    <property type="entry name" value="GST_C"/>
</dbReference>
<dbReference type="GO" id="GO:0006749">
    <property type="term" value="P:glutathione metabolic process"/>
    <property type="evidence" value="ECO:0007669"/>
    <property type="project" value="TreeGrafter"/>
</dbReference>
<dbReference type="InterPro" id="IPR036249">
    <property type="entry name" value="Thioredoxin-like_sf"/>
</dbReference>
<protein>
    <recommendedName>
        <fullName evidence="1">GST N-terminal domain-containing protein</fullName>
    </recommendedName>
</protein>
<sequence>MTTAPPKTLRLTYLDVPGVAESTRLALRVANIAFEDVRVSYDDVGAMRDAGKLPFGQVPILEFIDENGVTTSGPFGQSGATLRYAGMLGGLYPLEPDVMLEVEQVLGGLKDIAVTLNPLWYSNVLPRLPTNGSLLPETSINAPQRDAVQTAVNAVILPTRLAQLERVAQAAKESATARGETGPYLVGSRLSVADLELFVVLNGRSASNLRRWRNNGY</sequence>
<proteinExistence type="predicted"/>
<dbReference type="SUPFAM" id="SSF47616">
    <property type="entry name" value="GST C-terminal domain-like"/>
    <property type="match status" value="1"/>
</dbReference>
<dbReference type="CDD" id="cd03039">
    <property type="entry name" value="GST_N_Sigma_like"/>
    <property type="match status" value="1"/>
</dbReference>
<dbReference type="InterPro" id="IPR050213">
    <property type="entry name" value="GST_superfamily"/>
</dbReference>
<gene>
    <name evidence="2" type="ORF">PPRO1471_LOCUS9091</name>
</gene>
<organism evidence="2">
    <name type="scientific">Pycnococcus provasolii</name>
    <dbReference type="NCBI Taxonomy" id="41880"/>
    <lineage>
        <taxon>Eukaryota</taxon>
        <taxon>Viridiplantae</taxon>
        <taxon>Chlorophyta</taxon>
        <taxon>Pseudoscourfieldiophyceae</taxon>
        <taxon>Pseudoscourfieldiales</taxon>
        <taxon>Pycnococcaceae</taxon>
        <taxon>Pycnococcus</taxon>
    </lineage>
</organism>
<dbReference type="PANTHER" id="PTHR11571">
    <property type="entry name" value="GLUTATHIONE S-TRANSFERASE"/>
    <property type="match status" value="1"/>
</dbReference>
<evidence type="ECO:0000313" key="2">
    <source>
        <dbReference type="EMBL" id="CAD9397470.1"/>
    </source>
</evidence>
<dbReference type="SUPFAM" id="SSF52833">
    <property type="entry name" value="Thioredoxin-like"/>
    <property type="match status" value="1"/>
</dbReference>
<dbReference type="InterPro" id="IPR004045">
    <property type="entry name" value="Glutathione_S-Trfase_N"/>
</dbReference>
<dbReference type="AlphaFoldDB" id="A0A7S2BIA9"/>
<accession>A0A7S2BIA9</accession>
<dbReference type="PROSITE" id="PS50404">
    <property type="entry name" value="GST_NTER"/>
    <property type="match status" value="1"/>
</dbReference>
<dbReference type="Gene3D" id="3.40.30.10">
    <property type="entry name" value="Glutaredoxin"/>
    <property type="match status" value="1"/>
</dbReference>
<dbReference type="EMBL" id="HBGR01013659">
    <property type="protein sequence ID" value="CAD9397470.1"/>
    <property type="molecule type" value="Transcribed_RNA"/>
</dbReference>
<dbReference type="InterPro" id="IPR036282">
    <property type="entry name" value="Glutathione-S-Trfase_C_sf"/>
</dbReference>
<feature type="domain" description="GST N-terminal" evidence="1">
    <location>
        <begin position="7"/>
        <end position="93"/>
    </location>
</feature>